<keyword evidence="6" id="KW-0408">Iron</keyword>
<evidence type="ECO:0000256" key="2">
    <source>
        <dbReference type="ARBA" id="ARBA00022723"/>
    </source>
</evidence>
<evidence type="ECO:0000313" key="9">
    <source>
        <dbReference type="Proteomes" id="UP000672039"/>
    </source>
</evidence>
<dbReference type="Proteomes" id="UP000672039">
    <property type="component" value="Chromosome"/>
</dbReference>
<comment type="cofactor">
    <cofactor evidence="1">
        <name>L-ascorbate</name>
        <dbReference type="ChEBI" id="CHEBI:38290"/>
    </cofactor>
</comment>
<protein>
    <recommendedName>
        <fullName evidence="7">Fe2OG dioxygenase domain-containing protein</fullName>
    </recommendedName>
</protein>
<keyword evidence="9" id="KW-1185">Reference proteome</keyword>
<keyword evidence="4" id="KW-0223">Dioxygenase</keyword>
<keyword evidence="2" id="KW-0479">Metal-binding</keyword>
<dbReference type="InterPro" id="IPR005123">
    <property type="entry name" value="Oxoglu/Fe-dep_dioxygenase_dom"/>
</dbReference>
<dbReference type="Gene3D" id="2.60.120.620">
    <property type="entry name" value="q2cbj1_9rhob like domain"/>
    <property type="match status" value="1"/>
</dbReference>
<evidence type="ECO:0000256" key="3">
    <source>
        <dbReference type="ARBA" id="ARBA00022896"/>
    </source>
</evidence>
<evidence type="ECO:0000313" key="8">
    <source>
        <dbReference type="EMBL" id="QTR47886.1"/>
    </source>
</evidence>
<evidence type="ECO:0000259" key="7">
    <source>
        <dbReference type="PROSITE" id="PS51471"/>
    </source>
</evidence>
<gene>
    <name evidence="8" type="ORF">J9253_08210</name>
</gene>
<proteinExistence type="predicted"/>
<organism evidence="8 9">
    <name type="scientific">Thiothrix litoralis</name>
    <dbReference type="NCBI Taxonomy" id="2891210"/>
    <lineage>
        <taxon>Bacteria</taxon>
        <taxon>Pseudomonadati</taxon>
        <taxon>Pseudomonadota</taxon>
        <taxon>Gammaproteobacteria</taxon>
        <taxon>Thiotrichales</taxon>
        <taxon>Thiotrichaceae</taxon>
        <taxon>Thiothrix</taxon>
    </lineage>
</organism>
<dbReference type="Pfam" id="PF13640">
    <property type="entry name" value="2OG-FeII_Oxy_3"/>
    <property type="match status" value="1"/>
</dbReference>
<evidence type="ECO:0000256" key="1">
    <source>
        <dbReference type="ARBA" id="ARBA00001961"/>
    </source>
</evidence>
<accession>A0ABX7WX05</accession>
<evidence type="ECO:0000256" key="4">
    <source>
        <dbReference type="ARBA" id="ARBA00022964"/>
    </source>
</evidence>
<name>A0ABX7WX05_9GAMM</name>
<dbReference type="EMBL" id="CP072801">
    <property type="protein sequence ID" value="QTR47886.1"/>
    <property type="molecule type" value="Genomic_DNA"/>
</dbReference>
<reference evidence="8 9" key="1">
    <citation type="submission" date="2021-04" db="EMBL/GenBank/DDBJ databases">
        <title>Genomics, taxonomy and metabolism of representatives of sulfur bacteria of the genus Thiothrix: Thiothrix fructosivorans QT, Thiothrix unzii A1T and three new species, Thiothrix subterranea sp. nov., Thiothrix litoralis sp. nov. and 'Candidatus Thiothrix anitrata' sp. nov.</title>
        <authorList>
            <person name="Ravin N.V."/>
            <person name="Smolyakov D."/>
            <person name="Rudenko T.S."/>
            <person name="Mardanov A.V."/>
            <person name="Beletsky A.V."/>
            <person name="Markov N.D."/>
            <person name="Fomenkov A.I."/>
            <person name="Roberts R.J."/>
            <person name="Karnachuk O.V."/>
            <person name="Novikov A."/>
            <person name="Grabovich M.Y."/>
        </authorList>
    </citation>
    <scope>NUCLEOTIDE SEQUENCE [LARGE SCALE GENOMIC DNA]</scope>
    <source>
        <strain evidence="8 9">AS</strain>
    </source>
</reference>
<feature type="domain" description="Fe2OG dioxygenase" evidence="7">
    <location>
        <begin position="78"/>
        <end position="179"/>
    </location>
</feature>
<dbReference type="SMART" id="SM00702">
    <property type="entry name" value="P4Hc"/>
    <property type="match status" value="1"/>
</dbReference>
<dbReference type="PROSITE" id="PS51471">
    <property type="entry name" value="FE2OG_OXY"/>
    <property type="match status" value="1"/>
</dbReference>
<evidence type="ECO:0000256" key="5">
    <source>
        <dbReference type="ARBA" id="ARBA00023002"/>
    </source>
</evidence>
<dbReference type="InterPro" id="IPR006620">
    <property type="entry name" value="Pro_4_hyd_alph"/>
</dbReference>
<sequence>MLLQPDHHIHPFPFFAVDAAFAEEQCTVLDSLFSQDNAWQHRDGAFYRCSLSDVTARIPATFQREILARMRDITGLPLVERLLVTAQRMLPGQVIGIHSDRPLLGYELARLVVQLNKDWQAEHGGVLELFASPEGEVMFSVNPEYNKAFGFLLHAESYHGVTEVTAPRQTVVFNFWHEANTPELDAHIQALFAKLHFSELPAALDPIASDAEATLPEEVTFRAGTAAIALHRWGYDAATVVTGYQHSTGIVRCDSSNAETYAAVLLADWVAYLYRDSFDLVRWEILRGELEGMERFPRLMPTWQLCVPERGQFDVQSRLIHNTDS</sequence>
<keyword evidence="3" id="KW-0847">Vitamin C</keyword>
<dbReference type="RefSeq" id="WP_210224121.1">
    <property type="nucleotide sequence ID" value="NZ_CP072801.1"/>
</dbReference>
<dbReference type="InterPro" id="IPR044862">
    <property type="entry name" value="Pro_4_hyd_alph_FE2OG_OXY"/>
</dbReference>
<evidence type="ECO:0000256" key="6">
    <source>
        <dbReference type="ARBA" id="ARBA00023004"/>
    </source>
</evidence>
<keyword evidence="5" id="KW-0560">Oxidoreductase</keyword>